<name>A0A9D4E9B3_DREPO</name>
<keyword evidence="3" id="KW-0342">GTP-binding</keyword>
<comment type="caution">
    <text evidence="5">The sequence shown here is derived from an EMBL/GenBank/DDBJ whole genome shotgun (WGS) entry which is preliminary data.</text>
</comment>
<evidence type="ECO:0000259" key="4">
    <source>
        <dbReference type="PROSITE" id="PS51720"/>
    </source>
</evidence>
<dbReference type="InterPro" id="IPR027417">
    <property type="entry name" value="P-loop_NTPase"/>
</dbReference>
<keyword evidence="6" id="KW-1185">Reference proteome</keyword>
<keyword evidence="2" id="KW-0547">Nucleotide-binding</keyword>
<dbReference type="InterPro" id="IPR006703">
    <property type="entry name" value="G_AIG1"/>
</dbReference>
<evidence type="ECO:0000256" key="1">
    <source>
        <dbReference type="ARBA" id="ARBA00008535"/>
    </source>
</evidence>
<evidence type="ECO:0000313" key="6">
    <source>
        <dbReference type="Proteomes" id="UP000828390"/>
    </source>
</evidence>
<accession>A0A9D4E9B3</accession>
<dbReference type="PANTHER" id="PTHR10903">
    <property type="entry name" value="GTPASE, IMAP FAMILY MEMBER-RELATED"/>
    <property type="match status" value="1"/>
</dbReference>
<dbReference type="InterPro" id="IPR045058">
    <property type="entry name" value="GIMA/IAN/Toc"/>
</dbReference>
<evidence type="ECO:0000313" key="5">
    <source>
        <dbReference type="EMBL" id="KAH3776187.1"/>
    </source>
</evidence>
<dbReference type="PROSITE" id="PS51720">
    <property type="entry name" value="G_AIG1"/>
    <property type="match status" value="1"/>
</dbReference>
<dbReference type="Gene3D" id="3.40.50.300">
    <property type="entry name" value="P-loop containing nucleotide triphosphate hydrolases"/>
    <property type="match status" value="1"/>
</dbReference>
<reference evidence="5" key="1">
    <citation type="journal article" date="2019" name="bioRxiv">
        <title>The Genome of the Zebra Mussel, Dreissena polymorpha: A Resource for Invasive Species Research.</title>
        <authorList>
            <person name="McCartney M.A."/>
            <person name="Auch B."/>
            <person name="Kono T."/>
            <person name="Mallez S."/>
            <person name="Zhang Y."/>
            <person name="Obille A."/>
            <person name="Becker A."/>
            <person name="Abrahante J.E."/>
            <person name="Garbe J."/>
            <person name="Badalamenti J.P."/>
            <person name="Herman A."/>
            <person name="Mangelson H."/>
            <person name="Liachko I."/>
            <person name="Sullivan S."/>
            <person name="Sone E.D."/>
            <person name="Koren S."/>
            <person name="Silverstein K.A.T."/>
            <person name="Beckman K.B."/>
            <person name="Gohl D.M."/>
        </authorList>
    </citation>
    <scope>NUCLEOTIDE SEQUENCE</scope>
    <source>
        <strain evidence="5">Duluth1</strain>
        <tissue evidence="5">Whole animal</tissue>
    </source>
</reference>
<comment type="similarity">
    <text evidence="1">Belongs to the TRAFAC class TrmE-Era-EngA-EngB-Septin-like GTPase superfamily. AIG1/Toc34/Toc159-like paraseptin GTPase family. IAN subfamily.</text>
</comment>
<evidence type="ECO:0000256" key="3">
    <source>
        <dbReference type="ARBA" id="ARBA00023134"/>
    </source>
</evidence>
<dbReference type="GO" id="GO:0005525">
    <property type="term" value="F:GTP binding"/>
    <property type="evidence" value="ECO:0007669"/>
    <property type="project" value="UniProtKB-KW"/>
</dbReference>
<gene>
    <name evidence="5" type="ORF">DPMN_177604</name>
</gene>
<organism evidence="5 6">
    <name type="scientific">Dreissena polymorpha</name>
    <name type="common">Zebra mussel</name>
    <name type="synonym">Mytilus polymorpha</name>
    <dbReference type="NCBI Taxonomy" id="45954"/>
    <lineage>
        <taxon>Eukaryota</taxon>
        <taxon>Metazoa</taxon>
        <taxon>Spiralia</taxon>
        <taxon>Lophotrochozoa</taxon>
        <taxon>Mollusca</taxon>
        <taxon>Bivalvia</taxon>
        <taxon>Autobranchia</taxon>
        <taxon>Heteroconchia</taxon>
        <taxon>Euheterodonta</taxon>
        <taxon>Imparidentia</taxon>
        <taxon>Neoheterodontei</taxon>
        <taxon>Myida</taxon>
        <taxon>Dreissenoidea</taxon>
        <taxon>Dreissenidae</taxon>
        <taxon>Dreissena</taxon>
    </lineage>
</organism>
<dbReference type="Proteomes" id="UP000828390">
    <property type="component" value="Unassembled WGS sequence"/>
</dbReference>
<reference evidence="5" key="2">
    <citation type="submission" date="2020-11" db="EMBL/GenBank/DDBJ databases">
        <authorList>
            <person name="McCartney M.A."/>
            <person name="Auch B."/>
            <person name="Kono T."/>
            <person name="Mallez S."/>
            <person name="Becker A."/>
            <person name="Gohl D.M."/>
            <person name="Silverstein K.A.T."/>
            <person name="Koren S."/>
            <person name="Bechman K.B."/>
            <person name="Herman A."/>
            <person name="Abrahante J.E."/>
            <person name="Garbe J."/>
        </authorList>
    </citation>
    <scope>NUCLEOTIDE SEQUENCE</scope>
    <source>
        <strain evidence="5">Duluth1</strain>
        <tissue evidence="5">Whole animal</tissue>
    </source>
</reference>
<proteinExistence type="inferred from homology"/>
<dbReference type="PANTHER" id="PTHR10903:SF103">
    <property type="entry name" value="GTPASE IMAP FAMILY MEMBER GIMD1"/>
    <property type="match status" value="1"/>
</dbReference>
<feature type="domain" description="AIG1-type G" evidence="4">
    <location>
        <begin position="17"/>
        <end position="224"/>
    </location>
</feature>
<evidence type="ECO:0000256" key="2">
    <source>
        <dbReference type="ARBA" id="ARBA00022741"/>
    </source>
</evidence>
<sequence length="441" mass="51203">MASGGQQVGAECIDRQPGDITMLLVGQTGHGKSATGNSILGKNAFISMHTPGSVTDDIKRDVALRKGRRIEIVDSPGFADTSKSTEFLQKKLLQAVFQTMPGFNAIVFILNPERFTDELVKTVNLFFEFFGEGVDKFAFILFTHTTSKERMNEYIYNASAKPTGNVQVLLDLIERCRSKVMYIANDKKEEKKQVMVDEIIRTIDENIEREGQKYFTNEMFKMVMNEADRYMKDHHPRTPFERNYANDMVEMRIKTKPEDKGTETAKNKKDFAKQHRISIGRDAFEERRRFFEFESSSIHTNKFQMTSECTQRLAHKRVNATQHNHIHKPTCITVAPYESDLEKTYISGNFAESVLTSPRSIEIHEDTYNALHDVKQQVDFDNQSVRESDEDRLEPSRKYDQFKIKVINDKNFFETFFEALRKWFNTHFKTMNKVFPMSKDM</sequence>
<dbReference type="SUPFAM" id="SSF52540">
    <property type="entry name" value="P-loop containing nucleoside triphosphate hydrolases"/>
    <property type="match status" value="1"/>
</dbReference>
<protein>
    <recommendedName>
        <fullName evidence="4">AIG1-type G domain-containing protein</fullName>
    </recommendedName>
</protein>
<dbReference type="EMBL" id="JAIWYP010000009">
    <property type="protein sequence ID" value="KAH3776187.1"/>
    <property type="molecule type" value="Genomic_DNA"/>
</dbReference>
<dbReference type="AlphaFoldDB" id="A0A9D4E9B3"/>
<dbReference type="Pfam" id="PF04548">
    <property type="entry name" value="AIG1"/>
    <property type="match status" value="1"/>
</dbReference>